<dbReference type="FunFam" id="1.25.40.470:FF:000020">
    <property type="entry name" value="Intraflagellar transport protein 172"/>
    <property type="match status" value="1"/>
</dbReference>
<evidence type="ECO:0000313" key="11">
    <source>
        <dbReference type="Proteomes" id="UP000246121"/>
    </source>
</evidence>
<keyword evidence="10" id="KW-0282">Flagellum</keyword>
<reference evidence="10 11" key="1">
    <citation type="journal article" date="2018" name="Microb. Genom.">
        <title>Expanding an expanded genome: long-read sequencing of Trypanosoma cruzi.</title>
        <authorList>
            <person name="Berna L."/>
            <person name="Rodriguez M."/>
            <person name="Chiribao M.L."/>
            <person name="Parodi-Talice A."/>
            <person name="Pita S."/>
            <person name="Rijo G."/>
            <person name="Alvarez-Valin F."/>
            <person name="Robello C."/>
        </authorList>
    </citation>
    <scope>NUCLEOTIDE SEQUENCE [LARGE SCALE GENOMIC DNA]</scope>
    <source>
        <strain evidence="10 11">Dm28c</strain>
    </source>
</reference>
<evidence type="ECO:0000256" key="1">
    <source>
        <dbReference type="ARBA" id="ARBA00004138"/>
    </source>
</evidence>
<dbReference type="Pfam" id="PF00400">
    <property type="entry name" value="WD40"/>
    <property type="match status" value="1"/>
</dbReference>
<comment type="subcellular location">
    <subcellularLocation>
        <location evidence="1">Cell projection</location>
        <location evidence="1">Cilium</location>
    </subcellularLocation>
</comment>
<sequence>MQVKHYKTLLASQPGFARVQAICWSPNNKRLAVADNNRFVNLYDEFGERRDKFPTKAADNSAGKSFVIRGMVFSPDSSRIAVAQSDGMVAIYRIGLEWGEKKAICSKFPQSNGVTCVCWPNTTQGVELVVFGTLEGKVKVGILKSNKSQSLYAHDHAVVSVANYADGQKVICGHLDGSVYQYTFDSEEANEVAGSKKIFHHSCAPYVLLWGEHICAAGQNGHVTFYDRNGQKVQNIDYKVEEEGEFTVGCFNPSGQTIALACREKFRLFDYNLRSRKWEEGIVINLPNSCSFSSMAWKYDGSRIVTGTLTGAVDMFDACLKRYRLRGAFEFTYVSHNQVIVKRLATGTRIVLRSNLGYEVQRVNVYHDRYLVAYTSTTLLVGDLISCKLSEVPWRLSGREKFVFENSQVCMVFAAGELCLIEYGKKELLGTCRTEERNAHRISVRVHEPNDNGGGGEQQARKFIAYLIDRQTIQIDDLGSGITVARVTHQSRIDWLELNYRANKLLFRDKQHQLFLYDVEEQTRTTLLNYCTYVQWVPGSDVVVAQNRVELCVWYSIDAPDRVAVVPIKGEVEGIERGNGKTEVIVDEGINTVAYGLDEALIEFGTTMKDHDYNRACDLLDQIALTPETEAMWANLAIVALREMKLQIAQRCYAALGDVAKVNALNHINELAAAAAKASDGLTDGYDHYTVRAELFMLNKEYKRAEQVFLENGKIEEVMAMWEEMNCFDESINVAEARGWPELANKRAQYYNWLMETGQFEKAGEQKERDGKLIDAINLYLRGGTPSRAANVVSANDLRPEPQLLEAIAAALFKAQVFEKAGDFFEKLKMDDRAIEAYKKGHVYSRAVEFAKRAHPDQVAALEEAWGDYLVGQKHVDQAINHYIEANKYGKAVKAAIDSRQWSKAAHILEGQAVGADNDKTVRGFYKNIAHHYEELHQYGDAEKFYIKAGSVNEAVEMYSRAGMSDHMYRVAQRHLSQQQLVALFVDQAKQLETKGDYAGAERIYLKVNEPDQAIVMYKKSRDYTNMIRLVQAYRPDYLLKTHLSLAAQFEKEKNFKMAETHYVAGKDWGRAVNMYRDRELWEDAVRVAKVHGGANAAKQVVLSNAMVVEAEDGVRLLMKFSLVDAGIDAALEAQKFDLALQWSQLAQPAKLPYVYLKYAMYYEDQGDFRMAEDAFLKSGKPREAIDMYLHQQEFENAMRVAEGYDQTAISSILQANGRELFQKGNHREAEALFLRANTPEPLLKMYMDSRLYTEAQRLAKEHCPEMLGEIAKRIALQSNDPKEAGAVLEEHGEYQLAVDTYIGATPERVPNPNVLASLWVRAVKVAQKHDRNMLKGVLRIATEKLKDAKRYVEAGKCLEDCEDYKGAINMYVQGKKFDLAEYLAKRISPELEDYVKRAIVQDSIENGGMKDAKVVEEIDPEFALKAYISNNDWENAIRIAKQLTPEKMKYVAGLQMKYHLNKDELTNALDVVEELPLDTGDFRFYDTWLDMAEKLVSMMPLKAESNLKLDGFHRSLINVSESMATSGQKPEDVERANALTHIIHAYYMAPRMLDLSLGDYAMKLLLGLPRWIPYIAPEKAFFDAGMAAKNAGSDAIAFLYLNHFLDITEKIAEGATDSSSIDDSKFDCTDFPKKYLLPKSSSVDVAAEEEVNKWVLTISIESSFDPHLPTTMDPQNHVEMFEGALRSPAGEKFPECAVTGYPIIGGGLTRCRNCQRPANPEDWNRYVVLGKQCPWCGVADSPNFSM</sequence>
<keyword evidence="7" id="KW-0966">Cell projection</keyword>
<evidence type="ECO:0000256" key="4">
    <source>
        <dbReference type="ARBA" id="ARBA00022737"/>
    </source>
</evidence>
<dbReference type="InterPro" id="IPR036322">
    <property type="entry name" value="WD40_repeat_dom_sf"/>
</dbReference>
<organism evidence="10 11">
    <name type="scientific">Trypanosoma cruzi</name>
    <dbReference type="NCBI Taxonomy" id="5693"/>
    <lineage>
        <taxon>Eukaryota</taxon>
        <taxon>Discoba</taxon>
        <taxon>Euglenozoa</taxon>
        <taxon>Kinetoplastea</taxon>
        <taxon>Metakinetoplastina</taxon>
        <taxon>Trypanosomatida</taxon>
        <taxon>Trypanosomatidae</taxon>
        <taxon>Trypanosoma</taxon>
        <taxon>Schizotrypanum</taxon>
    </lineage>
</organism>
<comment type="similarity">
    <text evidence="8">Belongs to the IFT172 family.</text>
</comment>
<feature type="domain" description="IFT80/172/WDR35 TPR" evidence="9">
    <location>
        <begin position="632"/>
        <end position="736"/>
    </location>
</feature>
<dbReference type="InterPro" id="IPR015943">
    <property type="entry name" value="WD40/YVTN_repeat-like_dom_sf"/>
</dbReference>
<evidence type="ECO:0000259" key="9">
    <source>
        <dbReference type="Pfam" id="PF23387"/>
    </source>
</evidence>
<dbReference type="FunFam" id="2.130.10.10:FF:001213">
    <property type="entry name" value="Intraflagellar transport protein 172"/>
    <property type="match status" value="1"/>
</dbReference>
<dbReference type="VEuPathDB" id="TriTrypDB:TCSYLVIO_008264"/>
<dbReference type="GO" id="GO:0036064">
    <property type="term" value="C:ciliary basal body"/>
    <property type="evidence" value="ECO:0007669"/>
    <property type="project" value="TreeGrafter"/>
</dbReference>
<dbReference type="EMBL" id="PRFA01000102">
    <property type="protein sequence ID" value="PWU87054.1"/>
    <property type="molecule type" value="Genomic_DNA"/>
</dbReference>
<dbReference type="Pfam" id="PF23387">
    <property type="entry name" value="TPR_IFT80_172"/>
    <property type="match status" value="1"/>
</dbReference>
<dbReference type="PANTHER" id="PTHR15722:SF2">
    <property type="entry name" value="INTRAFLAGELLAR TRANSPORT PROTEIN 172 HOMOLOG"/>
    <property type="match status" value="1"/>
</dbReference>
<comment type="caution">
    <text evidence="10">The sequence shown here is derived from an EMBL/GenBank/DDBJ whole genome shotgun (WGS) entry which is preliminary data.</text>
</comment>
<evidence type="ECO:0000256" key="8">
    <source>
        <dbReference type="ARBA" id="ARBA00038130"/>
    </source>
</evidence>
<dbReference type="FunFam" id="1.25.40.470:FF:000022">
    <property type="entry name" value="Intraflagellar transport protein 172"/>
    <property type="match status" value="1"/>
</dbReference>
<dbReference type="VEuPathDB" id="TriTrypDB:TCDM_09027"/>
<evidence type="ECO:0000256" key="6">
    <source>
        <dbReference type="ARBA" id="ARBA00023069"/>
    </source>
</evidence>
<dbReference type="InterPro" id="IPR011990">
    <property type="entry name" value="TPR-like_helical_dom_sf"/>
</dbReference>
<dbReference type="OrthoDB" id="2186662at2759"/>
<dbReference type="VEuPathDB" id="TriTrypDB:Tc_MARK_1700"/>
<name>A0A2V2USL6_TRYCR</name>
<dbReference type="VEuPathDB" id="TriTrypDB:TcYC6_0022510"/>
<keyword evidence="5" id="KW-0802">TPR repeat</keyword>
<evidence type="ECO:0000313" key="10">
    <source>
        <dbReference type="EMBL" id="PWU87054.1"/>
    </source>
</evidence>
<dbReference type="GO" id="GO:0005930">
    <property type="term" value="C:axoneme"/>
    <property type="evidence" value="ECO:0007669"/>
    <property type="project" value="TreeGrafter"/>
</dbReference>
<evidence type="ECO:0000256" key="2">
    <source>
        <dbReference type="ARBA" id="ARBA00022473"/>
    </source>
</evidence>
<keyword evidence="3" id="KW-0853">WD repeat</keyword>
<dbReference type="VEuPathDB" id="TriTrypDB:TcBrA4_0046260"/>
<dbReference type="GO" id="GO:0042073">
    <property type="term" value="P:intraciliary transport"/>
    <property type="evidence" value="ECO:0007669"/>
    <property type="project" value="TreeGrafter"/>
</dbReference>
<dbReference type="GO" id="GO:0030992">
    <property type="term" value="C:intraciliary transport particle B"/>
    <property type="evidence" value="ECO:0007669"/>
    <property type="project" value="TreeGrafter"/>
</dbReference>
<keyword evidence="2" id="KW-0217">Developmental protein</keyword>
<accession>A0A2V2USL6</accession>
<dbReference type="InterPro" id="IPR056157">
    <property type="entry name" value="TPR_IFT80_172_dom"/>
</dbReference>
<evidence type="ECO:0000256" key="5">
    <source>
        <dbReference type="ARBA" id="ARBA00022803"/>
    </source>
</evidence>
<keyword evidence="4" id="KW-0677">Repeat</keyword>
<dbReference type="VEuPathDB" id="TriTrypDB:TcCL_NonESM03988"/>
<dbReference type="SUPFAM" id="SSF48452">
    <property type="entry name" value="TPR-like"/>
    <property type="match status" value="1"/>
</dbReference>
<evidence type="ECO:0000256" key="3">
    <source>
        <dbReference type="ARBA" id="ARBA00022574"/>
    </source>
</evidence>
<dbReference type="PANTHER" id="PTHR15722">
    <property type="entry name" value="IFT140/172-RELATED"/>
    <property type="match status" value="1"/>
</dbReference>
<dbReference type="VEuPathDB" id="TriTrypDB:TcG_07868"/>
<evidence type="ECO:0000256" key="7">
    <source>
        <dbReference type="ARBA" id="ARBA00023273"/>
    </source>
</evidence>
<dbReference type="Gene3D" id="2.130.10.10">
    <property type="entry name" value="YVTN repeat-like/Quinoprotein amine dehydrogenase"/>
    <property type="match status" value="2"/>
</dbReference>
<proteinExistence type="inferred from homology"/>
<keyword evidence="6" id="KW-0969">Cilium</keyword>
<dbReference type="SUPFAM" id="SSF50978">
    <property type="entry name" value="WD40 repeat-like"/>
    <property type="match status" value="1"/>
</dbReference>
<dbReference type="VEuPathDB" id="TriTrypDB:TcCLB.509695.90"/>
<dbReference type="Proteomes" id="UP000246121">
    <property type="component" value="Unassembled WGS sequence"/>
</dbReference>
<dbReference type="VEuPathDB" id="TriTrypDB:C4B63_102g74"/>
<gene>
    <name evidence="10" type="ORF">C4B63_102g74</name>
</gene>
<dbReference type="Gene3D" id="1.25.40.470">
    <property type="match status" value="3"/>
</dbReference>
<dbReference type="SMART" id="SM00320">
    <property type="entry name" value="WD40"/>
    <property type="match status" value="5"/>
</dbReference>
<dbReference type="VEuPathDB" id="TriTrypDB:C3747_7g352"/>
<dbReference type="VEuPathDB" id="TriTrypDB:BCY84_11466"/>
<dbReference type="InterPro" id="IPR001680">
    <property type="entry name" value="WD40_rpt"/>
</dbReference>
<protein>
    <submittedName>
        <fullName evidence="10">Putative intraflagellar transport protein 172</fullName>
    </submittedName>
</protein>
<dbReference type="VEuPathDB" id="TriTrypDB:ECC02_007687"/>